<evidence type="ECO:0000313" key="3">
    <source>
        <dbReference type="Proteomes" id="UP001305779"/>
    </source>
</evidence>
<sequence length="149" mass="16057">MLSTLFTAALLLAAGTTALPVEDSTLNTDASYRGVGCDDIMLAANEADTATQNLEFYCEGKTVSFFSYSGDTVAFYCQWRDGPKCAGDSAANALNMITGQCGNYGAGSFSDNNMADRTYSYGYTNWREKDYCNVPAGTRITNPDQVYNA</sequence>
<feature type="chain" id="PRO_5046261658" evidence="1">
    <location>
        <begin position="19"/>
        <end position="149"/>
    </location>
</feature>
<evidence type="ECO:0000313" key="2">
    <source>
        <dbReference type="EMBL" id="KAK4500606.1"/>
    </source>
</evidence>
<evidence type="ECO:0000256" key="1">
    <source>
        <dbReference type="SAM" id="SignalP"/>
    </source>
</evidence>
<proteinExistence type="predicted"/>
<accession>A0ABR0EH87</accession>
<name>A0ABR0EH87_ZASCE</name>
<dbReference type="Proteomes" id="UP001305779">
    <property type="component" value="Unassembled WGS sequence"/>
</dbReference>
<dbReference type="EMBL" id="JAXOVC010000006">
    <property type="protein sequence ID" value="KAK4500606.1"/>
    <property type="molecule type" value="Genomic_DNA"/>
</dbReference>
<comment type="caution">
    <text evidence="2">The sequence shown here is derived from an EMBL/GenBank/DDBJ whole genome shotgun (WGS) entry which is preliminary data.</text>
</comment>
<reference evidence="2 3" key="1">
    <citation type="journal article" date="2023" name="G3 (Bethesda)">
        <title>A chromosome-level genome assembly of Zasmidium syzygii isolated from banana leaves.</title>
        <authorList>
            <person name="van Westerhoven A.C."/>
            <person name="Mehrabi R."/>
            <person name="Talebi R."/>
            <person name="Steentjes M.B.F."/>
            <person name="Corcolon B."/>
            <person name="Chong P.A."/>
            <person name="Kema G.H.J."/>
            <person name="Seidl M.F."/>
        </authorList>
    </citation>
    <scope>NUCLEOTIDE SEQUENCE [LARGE SCALE GENOMIC DNA]</scope>
    <source>
        <strain evidence="2 3">P124</strain>
    </source>
</reference>
<protein>
    <submittedName>
        <fullName evidence="2">Uncharacterized protein</fullName>
    </submittedName>
</protein>
<gene>
    <name evidence="2" type="ORF">PRZ48_008795</name>
</gene>
<organism evidence="2 3">
    <name type="scientific">Zasmidium cellare</name>
    <name type="common">Wine cellar mold</name>
    <name type="synonym">Racodium cellare</name>
    <dbReference type="NCBI Taxonomy" id="395010"/>
    <lineage>
        <taxon>Eukaryota</taxon>
        <taxon>Fungi</taxon>
        <taxon>Dikarya</taxon>
        <taxon>Ascomycota</taxon>
        <taxon>Pezizomycotina</taxon>
        <taxon>Dothideomycetes</taxon>
        <taxon>Dothideomycetidae</taxon>
        <taxon>Mycosphaerellales</taxon>
        <taxon>Mycosphaerellaceae</taxon>
        <taxon>Zasmidium</taxon>
    </lineage>
</organism>
<feature type="signal peptide" evidence="1">
    <location>
        <begin position="1"/>
        <end position="18"/>
    </location>
</feature>
<keyword evidence="3" id="KW-1185">Reference proteome</keyword>
<keyword evidence="1" id="KW-0732">Signal</keyword>